<dbReference type="AlphaFoldDB" id="A0A9W7ATD6"/>
<dbReference type="OrthoDB" id="47630at2759"/>
<evidence type="ECO:0000313" key="2">
    <source>
        <dbReference type="EMBL" id="GMH74753.1"/>
    </source>
</evidence>
<evidence type="ECO:0000313" key="3">
    <source>
        <dbReference type="Proteomes" id="UP001165085"/>
    </source>
</evidence>
<accession>A0A9W7ATD6</accession>
<reference evidence="3" key="1">
    <citation type="journal article" date="2023" name="Commun. Biol.">
        <title>Genome analysis of Parmales, the sister group of diatoms, reveals the evolutionary specialization of diatoms from phago-mixotrophs to photoautotrophs.</title>
        <authorList>
            <person name="Ban H."/>
            <person name="Sato S."/>
            <person name="Yoshikawa S."/>
            <person name="Yamada K."/>
            <person name="Nakamura Y."/>
            <person name="Ichinomiya M."/>
            <person name="Sato N."/>
            <person name="Blanc-Mathieu R."/>
            <person name="Endo H."/>
            <person name="Kuwata A."/>
            <person name="Ogata H."/>
        </authorList>
    </citation>
    <scope>NUCLEOTIDE SEQUENCE [LARGE SCALE GENOMIC DNA]</scope>
    <source>
        <strain evidence="3">NIES 3701</strain>
    </source>
</reference>
<name>A0A9W7ATD6_9STRA</name>
<evidence type="ECO:0000256" key="1">
    <source>
        <dbReference type="SAM" id="MobiDB-lite"/>
    </source>
</evidence>
<sequence>MPEAPKPLTPEEEKKLVEERLAKKAALQKKTARPLDYKESVESERLKQKELKKSGAEKRNAMCEELGRGC</sequence>
<comment type="caution">
    <text evidence="2">The sequence shown here is derived from an EMBL/GenBank/DDBJ whole genome shotgun (WGS) entry which is preliminary data.</text>
</comment>
<dbReference type="EMBL" id="BRXY01000182">
    <property type="protein sequence ID" value="GMH74753.1"/>
    <property type="molecule type" value="Genomic_DNA"/>
</dbReference>
<feature type="compositionally biased region" description="Basic and acidic residues" evidence="1">
    <location>
        <begin position="33"/>
        <end position="70"/>
    </location>
</feature>
<organism evidence="2 3">
    <name type="scientific">Triparma strigata</name>
    <dbReference type="NCBI Taxonomy" id="1606541"/>
    <lineage>
        <taxon>Eukaryota</taxon>
        <taxon>Sar</taxon>
        <taxon>Stramenopiles</taxon>
        <taxon>Ochrophyta</taxon>
        <taxon>Bolidophyceae</taxon>
        <taxon>Parmales</taxon>
        <taxon>Triparmaceae</taxon>
        <taxon>Triparma</taxon>
    </lineage>
</organism>
<feature type="region of interest" description="Disordered" evidence="1">
    <location>
        <begin position="25"/>
        <end position="70"/>
    </location>
</feature>
<proteinExistence type="predicted"/>
<keyword evidence="3" id="KW-1185">Reference proteome</keyword>
<protein>
    <submittedName>
        <fullName evidence="2">Uncharacterized protein</fullName>
    </submittedName>
</protein>
<dbReference type="Proteomes" id="UP001165085">
    <property type="component" value="Unassembled WGS sequence"/>
</dbReference>
<gene>
    <name evidence="2" type="ORF">TrST_g5916</name>
</gene>